<dbReference type="GO" id="GO:0009611">
    <property type="term" value="P:response to wounding"/>
    <property type="evidence" value="ECO:0007669"/>
    <property type="project" value="UniProtKB-UniRule"/>
</dbReference>
<dbReference type="InterPro" id="IPR040390">
    <property type="entry name" value="TIFY/JAZ"/>
</dbReference>
<comment type="subcellular location">
    <subcellularLocation>
        <location evidence="2">Nucleus</location>
    </subcellularLocation>
</comment>
<dbReference type="PANTHER" id="PTHR33077:SF100">
    <property type="entry name" value="PROTEIN TIFY"/>
    <property type="match status" value="1"/>
</dbReference>
<evidence type="ECO:0000313" key="5">
    <source>
        <dbReference type="Proteomes" id="UP001291623"/>
    </source>
</evidence>
<name>A0AAE1VUU3_9SOLA</name>
<evidence type="ECO:0000256" key="1">
    <source>
        <dbReference type="ARBA" id="ARBA00008614"/>
    </source>
</evidence>
<reference evidence="4" key="1">
    <citation type="submission" date="2023-12" db="EMBL/GenBank/DDBJ databases">
        <title>Genome assembly of Anisodus tanguticus.</title>
        <authorList>
            <person name="Wang Y.-J."/>
        </authorList>
    </citation>
    <scope>NUCLEOTIDE SEQUENCE</scope>
    <source>
        <strain evidence="4">KB-2021</strain>
        <tissue evidence="4">Leaf</tissue>
    </source>
</reference>
<organism evidence="4 5">
    <name type="scientific">Anisodus tanguticus</name>
    <dbReference type="NCBI Taxonomy" id="243964"/>
    <lineage>
        <taxon>Eukaryota</taxon>
        <taxon>Viridiplantae</taxon>
        <taxon>Streptophyta</taxon>
        <taxon>Embryophyta</taxon>
        <taxon>Tracheophyta</taxon>
        <taxon>Spermatophyta</taxon>
        <taxon>Magnoliopsida</taxon>
        <taxon>eudicotyledons</taxon>
        <taxon>Gunneridae</taxon>
        <taxon>Pentapetalae</taxon>
        <taxon>asterids</taxon>
        <taxon>lamiids</taxon>
        <taxon>Solanales</taxon>
        <taxon>Solanaceae</taxon>
        <taxon>Solanoideae</taxon>
        <taxon>Hyoscyameae</taxon>
        <taxon>Anisodus</taxon>
    </lineage>
</organism>
<keyword evidence="5" id="KW-1185">Reference proteome</keyword>
<dbReference type="InterPro" id="IPR018467">
    <property type="entry name" value="CCT_CS"/>
</dbReference>
<dbReference type="Pfam" id="PF06200">
    <property type="entry name" value="tify"/>
    <property type="match status" value="1"/>
</dbReference>
<comment type="domain">
    <text evidence="2">The jas domain is required for interaction with COI1.</text>
</comment>
<accession>A0AAE1VUU3</accession>
<proteinExistence type="inferred from homology"/>
<protein>
    <recommendedName>
        <fullName evidence="2">Protein TIFY</fullName>
    </recommendedName>
    <alternativeName>
        <fullName evidence="2">Jasmonate ZIM domain-containing protein</fullName>
    </alternativeName>
</protein>
<keyword evidence="2" id="KW-1184">Jasmonic acid signaling pathway</keyword>
<keyword evidence="2" id="KW-0539">Nucleus</keyword>
<dbReference type="SMART" id="SM00979">
    <property type="entry name" value="TIFY"/>
    <property type="match status" value="1"/>
</dbReference>
<dbReference type="GO" id="GO:2000022">
    <property type="term" value="P:regulation of jasmonic acid mediated signaling pathway"/>
    <property type="evidence" value="ECO:0007669"/>
    <property type="project" value="UniProtKB-UniRule"/>
</dbReference>
<dbReference type="AlphaFoldDB" id="A0AAE1VUU3"/>
<comment type="function">
    <text evidence="2">Repressor of jasmonate responses.</text>
</comment>
<evidence type="ECO:0000256" key="2">
    <source>
        <dbReference type="RuleBase" id="RU369065"/>
    </source>
</evidence>
<evidence type="ECO:0000313" key="4">
    <source>
        <dbReference type="EMBL" id="KAK4373825.1"/>
    </source>
</evidence>
<comment type="similarity">
    <text evidence="1 2">Belongs to the TIFY/JAZ family.</text>
</comment>
<dbReference type="GO" id="GO:0005634">
    <property type="term" value="C:nucleus"/>
    <property type="evidence" value="ECO:0007669"/>
    <property type="project" value="UniProtKB-SubCell"/>
</dbReference>
<dbReference type="Pfam" id="PF09425">
    <property type="entry name" value="Jas_motif"/>
    <property type="match status" value="1"/>
</dbReference>
<dbReference type="EMBL" id="JAVYJV010000003">
    <property type="protein sequence ID" value="KAK4373825.1"/>
    <property type="molecule type" value="Genomic_DNA"/>
</dbReference>
<dbReference type="PROSITE" id="PS51320">
    <property type="entry name" value="TIFY"/>
    <property type="match status" value="1"/>
</dbReference>
<dbReference type="GO" id="GO:0031347">
    <property type="term" value="P:regulation of defense response"/>
    <property type="evidence" value="ECO:0007669"/>
    <property type="project" value="UniProtKB-UniRule"/>
</dbReference>
<gene>
    <name evidence="4" type="ORF">RND71_004502</name>
</gene>
<feature type="domain" description="Tify" evidence="3">
    <location>
        <begin position="67"/>
        <end position="102"/>
    </location>
</feature>
<comment type="caution">
    <text evidence="4">The sequence shown here is derived from an EMBL/GenBank/DDBJ whole genome shotgun (WGS) entry which is preliminary data.</text>
</comment>
<dbReference type="InterPro" id="IPR010399">
    <property type="entry name" value="Tify_dom"/>
</dbReference>
<dbReference type="PANTHER" id="PTHR33077">
    <property type="entry name" value="PROTEIN TIFY 4A-RELATED-RELATED"/>
    <property type="match status" value="1"/>
</dbReference>
<sequence length="179" mass="20318">MNTCNLFSQYFKGKASLKDLNLIIRGKGEATGLYLCFHQTSQYVRVVKETDLKSVGLRPRSKEIPNKEQKAAQLSIFYGGKVVVFDDFPAEKARAVMLLASKGIPHNSCRIFQTGPLNSKQHAETNGANSIDLPIVRRSSLYRFVEKRKDRDTARAPYQMHNPLPSSSRNREVHFDLNF</sequence>
<evidence type="ECO:0000259" key="3">
    <source>
        <dbReference type="PROSITE" id="PS51320"/>
    </source>
</evidence>
<dbReference type="Proteomes" id="UP001291623">
    <property type="component" value="Unassembled WGS sequence"/>
</dbReference>